<evidence type="ECO:0000313" key="3">
    <source>
        <dbReference type="EMBL" id="SKA99079.1"/>
    </source>
</evidence>
<dbReference type="Proteomes" id="UP000190042">
    <property type="component" value="Unassembled WGS sequence"/>
</dbReference>
<dbReference type="AlphaFoldDB" id="A0A1T4YBD4"/>
<keyword evidence="1" id="KW-0812">Transmembrane</keyword>
<keyword evidence="4" id="KW-1185">Reference proteome</keyword>
<dbReference type="InterPro" id="IPR029787">
    <property type="entry name" value="Nucleotide_cyclase"/>
</dbReference>
<protein>
    <submittedName>
        <fullName evidence="3">Diguanylate cyclase (GGDEF) domain-containing protein</fullName>
    </submittedName>
</protein>
<dbReference type="EMBL" id="FUYJ01000003">
    <property type="protein sequence ID" value="SKA99079.1"/>
    <property type="molecule type" value="Genomic_DNA"/>
</dbReference>
<dbReference type="NCBIfam" id="TIGR00254">
    <property type="entry name" value="GGDEF"/>
    <property type="match status" value="1"/>
</dbReference>
<evidence type="ECO:0000259" key="2">
    <source>
        <dbReference type="PROSITE" id="PS50887"/>
    </source>
</evidence>
<feature type="transmembrane region" description="Helical" evidence="1">
    <location>
        <begin position="12"/>
        <end position="30"/>
    </location>
</feature>
<name>A0A1T4YBD4_9BACL</name>
<dbReference type="SMART" id="SM00267">
    <property type="entry name" value="GGDEF"/>
    <property type="match status" value="1"/>
</dbReference>
<sequence>MKPFFNVETKTLMFISLLVICLQGAVFVLIQQHTQGILLAVLLSLLTVLTLLAGSLVGLLCSLGIIFLVGSFLLYLSFSSTAALILPLPLLLVYGFVLLFAVLTAGKLQESIVNQGRLNRKLQEEINQLVAVDASTGFDNRNRLMLELELEMKRVQRYGGSFTLVLIQMEYYKDFQKLYGEEERLHLLSSIANKVRQAVRITDRKFRYSADRLALLLTQTDDTSIEVVYDKLAQSLKDHQLLNQKFVTLAFRTAYSVYGKQTELLDCEDFISQMESEMVAREL</sequence>
<keyword evidence="1" id="KW-1133">Transmembrane helix</keyword>
<feature type="transmembrane region" description="Helical" evidence="1">
    <location>
        <begin position="82"/>
        <end position="103"/>
    </location>
</feature>
<reference evidence="4" key="1">
    <citation type="submission" date="2017-02" db="EMBL/GenBank/DDBJ databases">
        <authorList>
            <person name="Varghese N."/>
            <person name="Submissions S."/>
        </authorList>
    </citation>
    <scope>NUCLEOTIDE SEQUENCE [LARGE SCALE GENOMIC DNA]</scope>
    <source>
        <strain evidence="4">DSM 23966</strain>
    </source>
</reference>
<dbReference type="InterPro" id="IPR000160">
    <property type="entry name" value="GGDEF_dom"/>
</dbReference>
<feature type="domain" description="GGDEF" evidence="2">
    <location>
        <begin position="160"/>
        <end position="283"/>
    </location>
</feature>
<proteinExistence type="predicted"/>
<dbReference type="Gene3D" id="3.30.70.270">
    <property type="match status" value="1"/>
</dbReference>
<dbReference type="SUPFAM" id="SSF55073">
    <property type="entry name" value="Nucleotide cyclase"/>
    <property type="match status" value="1"/>
</dbReference>
<feature type="transmembrane region" description="Helical" evidence="1">
    <location>
        <begin position="37"/>
        <end position="70"/>
    </location>
</feature>
<dbReference type="InterPro" id="IPR043128">
    <property type="entry name" value="Rev_trsase/Diguanyl_cyclase"/>
</dbReference>
<dbReference type="Pfam" id="PF00990">
    <property type="entry name" value="GGDEF"/>
    <property type="match status" value="1"/>
</dbReference>
<accession>A0A1T4YBD4</accession>
<gene>
    <name evidence="3" type="ORF">SAMN04244570_2261</name>
</gene>
<keyword evidence="1" id="KW-0472">Membrane</keyword>
<dbReference type="RefSeq" id="WP_176132539.1">
    <property type="nucleotide sequence ID" value="NZ_FUYJ01000003.1"/>
</dbReference>
<organism evidence="3 4">
    <name type="scientific">Sporosarcina newyorkensis</name>
    <dbReference type="NCBI Taxonomy" id="759851"/>
    <lineage>
        <taxon>Bacteria</taxon>
        <taxon>Bacillati</taxon>
        <taxon>Bacillota</taxon>
        <taxon>Bacilli</taxon>
        <taxon>Bacillales</taxon>
        <taxon>Caryophanaceae</taxon>
        <taxon>Sporosarcina</taxon>
    </lineage>
</organism>
<evidence type="ECO:0000256" key="1">
    <source>
        <dbReference type="SAM" id="Phobius"/>
    </source>
</evidence>
<evidence type="ECO:0000313" key="4">
    <source>
        <dbReference type="Proteomes" id="UP000190042"/>
    </source>
</evidence>
<dbReference type="PROSITE" id="PS50887">
    <property type="entry name" value="GGDEF"/>
    <property type="match status" value="1"/>
</dbReference>